<evidence type="ECO:0000313" key="2">
    <source>
        <dbReference type="Proteomes" id="UP000011135"/>
    </source>
</evidence>
<proteinExistence type="predicted"/>
<evidence type="ECO:0000313" key="1">
    <source>
        <dbReference type="EMBL" id="ELR68046.1"/>
    </source>
</evidence>
<dbReference type="RefSeq" id="WP_009583721.1">
    <property type="nucleotide sequence ID" value="NZ_AMZN01000153.1"/>
</dbReference>
<name>L8JGP6_9BACT</name>
<dbReference type="OrthoDB" id="7478530at2"/>
<comment type="caution">
    <text evidence="1">The sequence shown here is derived from an EMBL/GenBank/DDBJ whole genome shotgun (WGS) entry which is preliminary data.</text>
</comment>
<dbReference type="EMBL" id="AMZN01000153">
    <property type="protein sequence ID" value="ELR68046.1"/>
    <property type="molecule type" value="Genomic_DNA"/>
</dbReference>
<dbReference type="AlphaFoldDB" id="L8JGP6"/>
<sequence length="137" mass="15973">MYQAVRGNPNIKPRKTRKEPFFVDFSKVEKVADGDNQFVTRLLKTAIQELHKYRDIYLDAFRKKDEKLLKAMKHKVGPSLKLFDIALLEKEIEKGEMLINDSSADPKVVKNNLLNVRNLFNTTIDLIQARLNDEEVR</sequence>
<dbReference type="Proteomes" id="UP000011135">
    <property type="component" value="Unassembled WGS sequence"/>
</dbReference>
<organism evidence="1 2">
    <name type="scientific">Fulvivirga imtechensis AK7</name>
    <dbReference type="NCBI Taxonomy" id="1237149"/>
    <lineage>
        <taxon>Bacteria</taxon>
        <taxon>Pseudomonadati</taxon>
        <taxon>Bacteroidota</taxon>
        <taxon>Cytophagia</taxon>
        <taxon>Cytophagales</taxon>
        <taxon>Fulvivirgaceae</taxon>
        <taxon>Fulvivirga</taxon>
    </lineage>
</organism>
<gene>
    <name evidence="1" type="ORF">C900_01182</name>
</gene>
<evidence type="ECO:0008006" key="3">
    <source>
        <dbReference type="Google" id="ProtNLM"/>
    </source>
</evidence>
<protein>
    <recommendedName>
        <fullName evidence="3">HPt domain-containing protein</fullName>
    </recommendedName>
</protein>
<reference evidence="1 2" key="1">
    <citation type="submission" date="2012-12" db="EMBL/GenBank/DDBJ databases">
        <title>Genome assembly of Fulvivirga imtechensis AK7.</title>
        <authorList>
            <person name="Nupur N."/>
            <person name="Khatri I."/>
            <person name="Kumar R."/>
            <person name="Subramanian S."/>
            <person name="Pinnaka A."/>
        </authorList>
    </citation>
    <scope>NUCLEOTIDE SEQUENCE [LARGE SCALE GENOMIC DNA]</scope>
    <source>
        <strain evidence="1 2">AK7</strain>
    </source>
</reference>
<keyword evidence="2" id="KW-1185">Reference proteome</keyword>
<accession>L8JGP6</accession>